<dbReference type="Proteomes" id="UP000295254">
    <property type="component" value="Unassembled WGS sequence"/>
</dbReference>
<dbReference type="AlphaFoldDB" id="A0A1H2NJG8"/>
<dbReference type="EMBL" id="RRZK01000012">
    <property type="protein sequence ID" value="TDB63840.1"/>
    <property type="molecule type" value="Genomic_DNA"/>
</dbReference>
<dbReference type="OrthoDB" id="336415at2"/>
<dbReference type="PROSITE" id="PS51186">
    <property type="entry name" value="GNAT"/>
    <property type="match status" value="1"/>
</dbReference>
<evidence type="ECO:0000313" key="2">
    <source>
        <dbReference type="EMBL" id="TDB63840.1"/>
    </source>
</evidence>
<dbReference type="Gene3D" id="3.40.630.30">
    <property type="match status" value="1"/>
</dbReference>
<name>A0A1H2NJG8_PSEVA</name>
<dbReference type="CDD" id="cd04301">
    <property type="entry name" value="NAT_SF"/>
    <property type="match status" value="1"/>
</dbReference>
<comment type="caution">
    <text evidence="2">The sequence shown here is derived from an EMBL/GenBank/DDBJ whole genome shotgun (WGS) entry which is preliminary data.</text>
</comment>
<dbReference type="PANTHER" id="PTHR43328">
    <property type="entry name" value="ACETYLTRANSFERASE-RELATED"/>
    <property type="match status" value="1"/>
</dbReference>
<dbReference type="Pfam" id="PF00583">
    <property type="entry name" value="Acetyltransf_1"/>
    <property type="match status" value="1"/>
</dbReference>
<feature type="domain" description="N-acetyltransferase" evidence="1">
    <location>
        <begin position="8"/>
        <end position="168"/>
    </location>
</feature>
<accession>A0A1H2NJG8</accession>
<dbReference type="InterPro" id="IPR016181">
    <property type="entry name" value="Acyl_CoA_acyltransferase"/>
</dbReference>
<proteinExistence type="predicted"/>
<dbReference type="SUPFAM" id="SSF55729">
    <property type="entry name" value="Acyl-CoA N-acyltransferases (Nat)"/>
    <property type="match status" value="1"/>
</dbReference>
<protein>
    <submittedName>
        <fullName evidence="2">GNAT family N-acetyltransferase</fullName>
    </submittedName>
</protein>
<evidence type="ECO:0000313" key="3">
    <source>
        <dbReference type="Proteomes" id="UP000295254"/>
    </source>
</evidence>
<evidence type="ECO:0000259" key="1">
    <source>
        <dbReference type="PROSITE" id="PS51186"/>
    </source>
</evidence>
<keyword evidence="2" id="KW-0808">Transferase</keyword>
<dbReference type="InterPro" id="IPR000182">
    <property type="entry name" value="GNAT_dom"/>
</dbReference>
<dbReference type="RefSeq" id="WP_093221763.1">
    <property type="nucleotide sequence ID" value="NZ_LT629803.1"/>
</dbReference>
<dbReference type="STRING" id="95300.SAMN05216558_2397"/>
<sequence length="177" mass="19632">MPATDATITLERFNESHIEGVTALYNDPAIARQTLQMPFQSAELWRGRLGVDNERLLKLVALHQGQVIGHIGLEHFSRIRRSHAGSFGMGVAVEWQGKGVGSKLLSAALDVADNWMNLRRVELSVYADNEAAIALYRKFGFESEGLCREYAVRDGVLVDTLNMARLRRMPGQTPPGV</sequence>
<dbReference type="PANTHER" id="PTHR43328:SF1">
    <property type="entry name" value="N-ACETYLTRANSFERASE DOMAIN-CONTAINING PROTEIN"/>
    <property type="match status" value="1"/>
</dbReference>
<keyword evidence="3" id="KW-1185">Reference proteome</keyword>
<dbReference type="GO" id="GO:0016747">
    <property type="term" value="F:acyltransferase activity, transferring groups other than amino-acyl groups"/>
    <property type="evidence" value="ECO:0007669"/>
    <property type="project" value="InterPro"/>
</dbReference>
<reference evidence="3" key="1">
    <citation type="journal article" date="2019" name="bioRxiv">
        <title>Bacterially produced spermidine induces plant systemic susceptibility to pathogens.</title>
        <authorList>
            <person name="Melnyk R.A."/>
            <person name="Beskrovnaya P.A."/>
            <person name="Liu Z."/>
            <person name="Song Y."/>
            <person name="Haney C.H."/>
        </authorList>
    </citation>
    <scope>NUCLEOTIDE SEQUENCE [LARGE SCALE GENOMIC DNA]</scope>
    <source>
        <strain evidence="3">Dha-51</strain>
    </source>
</reference>
<organism evidence="2 3">
    <name type="scientific">Pseudomonas vancouverensis</name>
    <dbReference type="NCBI Taxonomy" id="95300"/>
    <lineage>
        <taxon>Bacteria</taxon>
        <taxon>Pseudomonadati</taxon>
        <taxon>Pseudomonadota</taxon>
        <taxon>Gammaproteobacteria</taxon>
        <taxon>Pseudomonadales</taxon>
        <taxon>Pseudomonadaceae</taxon>
        <taxon>Pseudomonas</taxon>
    </lineage>
</organism>
<gene>
    <name evidence="2" type="ORF">EIY72_12055</name>
</gene>